<name>A0A8X6F0N6_TRICU</name>
<organism evidence="1 2">
    <name type="scientific">Trichonephila clavata</name>
    <name type="common">Joro spider</name>
    <name type="synonym">Nephila clavata</name>
    <dbReference type="NCBI Taxonomy" id="2740835"/>
    <lineage>
        <taxon>Eukaryota</taxon>
        <taxon>Metazoa</taxon>
        <taxon>Ecdysozoa</taxon>
        <taxon>Arthropoda</taxon>
        <taxon>Chelicerata</taxon>
        <taxon>Arachnida</taxon>
        <taxon>Araneae</taxon>
        <taxon>Araneomorphae</taxon>
        <taxon>Entelegynae</taxon>
        <taxon>Araneoidea</taxon>
        <taxon>Nephilidae</taxon>
        <taxon>Trichonephila</taxon>
    </lineage>
</organism>
<evidence type="ECO:0000313" key="2">
    <source>
        <dbReference type="Proteomes" id="UP000887116"/>
    </source>
</evidence>
<gene>
    <name evidence="1" type="ORF">TNCT_423251</name>
</gene>
<comment type="caution">
    <text evidence="1">The sequence shown here is derived from an EMBL/GenBank/DDBJ whole genome shotgun (WGS) entry which is preliminary data.</text>
</comment>
<evidence type="ECO:0000313" key="1">
    <source>
        <dbReference type="EMBL" id="GFQ66266.1"/>
    </source>
</evidence>
<dbReference type="Proteomes" id="UP000887116">
    <property type="component" value="Unassembled WGS sequence"/>
</dbReference>
<sequence>MPWTSSGTEGGGGLNYRALAELRDPSRTHEHYYQNNSRSKERWEKNPNFCSVGLVRQAGQKSFLYQPGSGSKVPATYPRSFY</sequence>
<accession>A0A8X6F0N6</accession>
<proteinExistence type="predicted"/>
<reference evidence="1" key="1">
    <citation type="submission" date="2020-07" db="EMBL/GenBank/DDBJ databases">
        <title>Multicomponent nature underlies the extraordinary mechanical properties of spider dragline silk.</title>
        <authorList>
            <person name="Kono N."/>
            <person name="Nakamura H."/>
            <person name="Mori M."/>
            <person name="Yoshida Y."/>
            <person name="Ohtoshi R."/>
            <person name="Malay A.D."/>
            <person name="Moran D.A.P."/>
            <person name="Tomita M."/>
            <person name="Numata K."/>
            <person name="Arakawa K."/>
        </authorList>
    </citation>
    <scope>NUCLEOTIDE SEQUENCE</scope>
</reference>
<dbReference type="AlphaFoldDB" id="A0A8X6F0N6"/>
<dbReference type="OrthoDB" id="6437718at2759"/>
<dbReference type="EMBL" id="BMAO01020281">
    <property type="protein sequence ID" value="GFQ66266.1"/>
    <property type="molecule type" value="Genomic_DNA"/>
</dbReference>
<protein>
    <submittedName>
        <fullName evidence="1">Uncharacterized protein</fullName>
    </submittedName>
</protein>
<keyword evidence="2" id="KW-1185">Reference proteome</keyword>